<dbReference type="Proteomes" id="UP000249605">
    <property type="component" value="Plasmid unnamed1"/>
</dbReference>
<dbReference type="AlphaFoldDB" id="A0A2U9S8X2"/>
<comment type="similarity">
    <text evidence="1">Belongs to the leucine-binding protein family.</text>
</comment>
<dbReference type="CDD" id="cd06327">
    <property type="entry name" value="PBP1_SBP-like"/>
    <property type="match status" value="1"/>
</dbReference>
<gene>
    <name evidence="6" type="ORF">DM194_13920</name>
</gene>
<keyword evidence="6" id="KW-0614">Plasmid</keyword>
<evidence type="ECO:0000256" key="4">
    <source>
        <dbReference type="SAM" id="SignalP"/>
    </source>
</evidence>
<protein>
    <submittedName>
        <fullName evidence="6">ABC transporter permease</fullName>
    </submittedName>
</protein>
<feature type="domain" description="Leucine-binding protein" evidence="5">
    <location>
        <begin position="28"/>
        <end position="365"/>
    </location>
</feature>
<evidence type="ECO:0000313" key="6">
    <source>
        <dbReference type="EMBL" id="AWU95427.1"/>
    </source>
</evidence>
<evidence type="ECO:0000256" key="3">
    <source>
        <dbReference type="ARBA" id="ARBA00022970"/>
    </source>
</evidence>
<keyword evidence="7" id="KW-1185">Reference proteome</keyword>
<keyword evidence="2 4" id="KW-0732">Signal</keyword>
<sequence>MKRWILAAGVCSAALIAGAAHAQISDDKVKIAVLNDMSGVYADPTGMGSVEAVRMAVEEMGGKVAGKPIEVIFADHQNKPDIGASLVNKWIDTEQVDVIVDVPTSSVALAVQDITKRKNRVFLISGGGAAQLTGEACSPTTAHWTYDTYALAQGMGKAGAKMLGDSWHFLTVDYAFGHALEQSLTEVLKANGAKITGSVRHPLNTADFSSYLLQAQGSGAKVIALANAGGDTANSIKQAQEFGLPQGGQTLASLLMFPTDVHSLGLKAAQGLVLMDGWNADRDDDSRAFAKAYMARTGKMPSMIQTGSYSAVRHYLKAIEAAGTDEAKAVVAKMRETPVNDAFAKGGKLRADGRMVHDMYLMQVKSPEESKGPWDYYKVLTTIPGDEAYRPMDKGGCPLVK</sequence>
<dbReference type="KEGG" id="azm:DM194_13920"/>
<dbReference type="InterPro" id="IPR028082">
    <property type="entry name" value="Peripla_BP_I"/>
</dbReference>
<dbReference type="Gene3D" id="3.40.50.2300">
    <property type="match status" value="2"/>
</dbReference>
<dbReference type="GO" id="GO:0006865">
    <property type="term" value="P:amino acid transport"/>
    <property type="evidence" value="ECO:0007669"/>
    <property type="project" value="UniProtKB-KW"/>
</dbReference>
<feature type="chain" id="PRO_5016031057" evidence="4">
    <location>
        <begin position="23"/>
        <end position="401"/>
    </location>
</feature>
<dbReference type="EMBL" id="CP029830">
    <property type="protein sequence ID" value="AWU95427.1"/>
    <property type="molecule type" value="Genomic_DNA"/>
</dbReference>
<feature type="signal peptide" evidence="4">
    <location>
        <begin position="1"/>
        <end position="22"/>
    </location>
</feature>
<keyword evidence="3" id="KW-0813">Transport</keyword>
<evidence type="ECO:0000256" key="2">
    <source>
        <dbReference type="ARBA" id="ARBA00022729"/>
    </source>
</evidence>
<evidence type="ECO:0000259" key="5">
    <source>
        <dbReference type="Pfam" id="PF13458"/>
    </source>
</evidence>
<reference evidence="6 7" key="1">
    <citation type="submission" date="2018-06" db="EMBL/GenBank/DDBJ databases">
        <title>Complete genome sequencing of Azospirillum sp. M2T2B2.</title>
        <authorList>
            <person name="Heo J."/>
            <person name="Kim S.-J."/>
            <person name="Kwon S.-W."/>
            <person name="Anandham R."/>
        </authorList>
    </citation>
    <scope>NUCLEOTIDE SEQUENCE [LARGE SCALE GENOMIC DNA]</scope>
    <source>
        <strain evidence="6 7">M2T2B2</strain>
        <plasmid evidence="6 7">unnamed1</plasmid>
    </source>
</reference>
<name>A0A2U9S8X2_9PROT</name>
<dbReference type="InterPro" id="IPR028081">
    <property type="entry name" value="Leu-bd"/>
</dbReference>
<evidence type="ECO:0000313" key="7">
    <source>
        <dbReference type="Proteomes" id="UP000249605"/>
    </source>
</evidence>
<evidence type="ECO:0000256" key="1">
    <source>
        <dbReference type="ARBA" id="ARBA00010062"/>
    </source>
</evidence>
<dbReference type="PANTHER" id="PTHR30483:SF6">
    <property type="entry name" value="PERIPLASMIC BINDING PROTEIN OF ABC TRANSPORTER FOR NATURAL AMINO ACIDS"/>
    <property type="match status" value="1"/>
</dbReference>
<dbReference type="OrthoDB" id="5450279at2"/>
<dbReference type="SUPFAM" id="SSF53822">
    <property type="entry name" value="Periplasmic binding protein-like I"/>
    <property type="match status" value="1"/>
</dbReference>
<accession>A0A2U9S8X2</accession>
<dbReference type="RefSeq" id="WP_111068194.1">
    <property type="nucleotide sequence ID" value="NZ_CP029830.1"/>
</dbReference>
<dbReference type="PANTHER" id="PTHR30483">
    <property type="entry name" value="LEUCINE-SPECIFIC-BINDING PROTEIN"/>
    <property type="match status" value="1"/>
</dbReference>
<organism evidence="6 7">
    <name type="scientific">Azospirillum ramasamyi</name>
    <dbReference type="NCBI Taxonomy" id="682998"/>
    <lineage>
        <taxon>Bacteria</taxon>
        <taxon>Pseudomonadati</taxon>
        <taxon>Pseudomonadota</taxon>
        <taxon>Alphaproteobacteria</taxon>
        <taxon>Rhodospirillales</taxon>
        <taxon>Azospirillaceae</taxon>
        <taxon>Azospirillum</taxon>
    </lineage>
</organism>
<proteinExistence type="inferred from homology"/>
<dbReference type="InterPro" id="IPR051010">
    <property type="entry name" value="BCAA_transport"/>
</dbReference>
<dbReference type="Pfam" id="PF13458">
    <property type="entry name" value="Peripla_BP_6"/>
    <property type="match status" value="1"/>
</dbReference>
<keyword evidence="3" id="KW-0029">Amino-acid transport</keyword>
<geneLocation type="plasmid" evidence="6 7">
    <name>unnamed1</name>
</geneLocation>